<proteinExistence type="predicted"/>
<dbReference type="InterPro" id="IPR009045">
    <property type="entry name" value="Zn_M74/Hedgehog-like"/>
</dbReference>
<keyword evidence="2" id="KW-0121">Carboxypeptidase</keyword>
<dbReference type="RefSeq" id="WP_264513217.1">
    <property type="nucleotide sequence ID" value="NZ_JAPDDR010000004.1"/>
</dbReference>
<feature type="domain" description="Peptidase M15A C-terminal" evidence="1">
    <location>
        <begin position="42"/>
        <end position="159"/>
    </location>
</feature>
<dbReference type="GO" id="GO:0004180">
    <property type="term" value="F:carboxypeptidase activity"/>
    <property type="evidence" value="ECO:0007669"/>
    <property type="project" value="UniProtKB-KW"/>
</dbReference>
<dbReference type="Gene3D" id="3.30.1380.10">
    <property type="match status" value="1"/>
</dbReference>
<dbReference type="EMBL" id="JAPDDR010000004">
    <property type="protein sequence ID" value="MCW1913715.1"/>
    <property type="molecule type" value="Genomic_DNA"/>
</dbReference>
<evidence type="ECO:0000313" key="2">
    <source>
        <dbReference type="EMBL" id="MCW1913715.1"/>
    </source>
</evidence>
<keyword evidence="3" id="KW-1185">Reference proteome</keyword>
<sequence length="167" mass="19023">MKPFSSIYSYIFRPHTPRMATNPHPIQGEDFNQWFARQGFEHFSADEFTSYFEVTRRGVSNDYPARDLWANIVPTLRIVVALRKHFGRAVTILSSYRSPAYNAAISGAATKSYHMKFLALDIAVAGHSPRAVFELLKKWRTEGKFKGGLGLYSTFVHIDTRGTNATW</sequence>
<gene>
    <name evidence="2" type="ORF">OJ996_09025</name>
</gene>
<dbReference type="Pfam" id="PF08291">
    <property type="entry name" value="Peptidase_M15_3"/>
    <property type="match status" value="1"/>
</dbReference>
<dbReference type="Proteomes" id="UP001165653">
    <property type="component" value="Unassembled WGS sequence"/>
</dbReference>
<evidence type="ECO:0000313" key="3">
    <source>
        <dbReference type="Proteomes" id="UP001165653"/>
    </source>
</evidence>
<organism evidence="2 3">
    <name type="scientific">Luteolibacter rhizosphaerae</name>
    <dbReference type="NCBI Taxonomy" id="2989719"/>
    <lineage>
        <taxon>Bacteria</taxon>
        <taxon>Pseudomonadati</taxon>
        <taxon>Verrucomicrobiota</taxon>
        <taxon>Verrucomicrobiia</taxon>
        <taxon>Verrucomicrobiales</taxon>
        <taxon>Verrucomicrobiaceae</taxon>
        <taxon>Luteolibacter</taxon>
    </lineage>
</organism>
<comment type="caution">
    <text evidence="2">The sequence shown here is derived from an EMBL/GenBank/DDBJ whole genome shotgun (WGS) entry which is preliminary data.</text>
</comment>
<keyword evidence="2" id="KW-0378">Hydrolase</keyword>
<keyword evidence="2" id="KW-0645">Protease</keyword>
<dbReference type="SUPFAM" id="SSF55166">
    <property type="entry name" value="Hedgehog/DD-peptidase"/>
    <property type="match status" value="1"/>
</dbReference>
<evidence type="ECO:0000259" key="1">
    <source>
        <dbReference type="Pfam" id="PF08291"/>
    </source>
</evidence>
<accession>A0ABT3G3B3</accession>
<dbReference type="InterPro" id="IPR013230">
    <property type="entry name" value="Peptidase_M15A_C"/>
</dbReference>
<reference evidence="2" key="1">
    <citation type="submission" date="2022-10" db="EMBL/GenBank/DDBJ databases">
        <title>Luteolibacter sp. GHJ8, whole genome shotgun sequencing project.</title>
        <authorList>
            <person name="Zhao G."/>
            <person name="Shen L."/>
        </authorList>
    </citation>
    <scope>NUCLEOTIDE SEQUENCE</scope>
    <source>
        <strain evidence="2">GHJ8</strain>
    </source>
</reference>
<name>A0ABT3G3B3_9BACT</name>
<protein>
    <submittedName>
        <fullName evidence="2">D-Ala-D-Ala carboxypeptidase family metallohydrolase</fullName>
    </submittedName>
</protein>